<evidence type="ECO:0000313" key="1">
    <source>
        <dbReference type="EMBL" id="HHP04903.1"/>
    </source>
</evidence>
<reference evidence="1" key="1">
    <citation type="journal article" date="2020" name="mSystems">
        <title>Genome- and Community-Level Interaction Insights into Carbon Utilization and Element Cycling Functions of Hydrothermarchaeota in Hydrothermal Sediment.</title>
        <authorList>
            <person name="Zhou Z."/>
            <person name="Liu Y."/>
            <person name="Xu W."/>
            <person name="Pan J."/>
            <person name="Luo Z.H."/>
            <person name="Li M."/>
        </authorList>
    </citation>
    <scope>NUCLEOTIDE SEQUENCE [LARGE SCALE GENOMIC DNA]</scope>
    <source>
        <strain evidence="1">SpSt-1125</strain>
    </source>
</reference>
<comment type="caution">
    <text evidence="1">The sequence shown here is derived from an EMBL/GenBank/DDBJ whole genome shotgun (WGS) entry which is preliminary data.</text>
</comment>
<proteinExistence type="predicted"/>
<name>A0A7J3X6R3_THEPE</name>
<protein>
    <submittedName>
        <fullName evidence="1">Uncharacterized protein</fullName>
    </submittedName>
</protein>
<organism evidence="1">
    <name type="scientific">Thermofilum pendens</name>
    <dbReference type="NCBI Taxonomy" id="2269"/>
    <lineage>
        <taxon>Archaea</taxon>
        <taxon>Thermoproteota</taxon>
        <taxon>Thermoprotei</taxon>
        <taxon>Thermofilales</taxon>
        <taxon>Thermofilaceae</taxon>
        <taxon>Thermofilum</taxon>
    </lineage>
</organism>
<dbReference type="EMBL" id="DRZM01000127">
    <property type="protein sequence ID" value="HHP04903.1"/>
    <property type="molecule type" value="Genomic_DNA"/>
</dbReference>
<sequence length="143" mass="15699">MAVRIRLRLRSRISGEVAEVSALVNTGFETETPQLLIPVRLARLLSLYPPPPTSSVVEIGTAGGPSRVFLVRDAVDVWAVTEDREVGPKLADVLVSPIEEEVLVNDKLTEELGVVLLAPGSGRWRFADDPADRVRGSEKPQYW</sequence>
<dbReference type="AlphaFoldDB" id="A0A7J3X6R3"/>
<accession>A0A7J3X6R3</accession>
<gene>
    <name evidence="1" type="ORF">ENM88_04035</name>
</gene>